<accession>A0ABY6N4N0</accession>
<dbReference type="Pfam" id="PF01852">
    <property type="entry name" value="START"/>
    <property type="match status" value="1"/>
</dbReference>
<dbReference type="EMBL" id="CP100390">
    <property type="protein sequence ID" value="UZE96969.1"/>
    <property type="molecule type" value="Genomic_DNA"/>
</dbReference>
<dbReference type="SUPFAM" id="SSF55961">
    <property type="entry name" value="Bet v1-like"/>
    <property type="match status" value="1"/>
</dbReference>
<reference evidence="3" key="1">
    <citation type="submission" date="2022-06" db="EMBL/GenBank/DDBJ databases">
        <title>Alkalimarinus sp. nov., isolated from gut of a Alitta virens.</title>
        <authorList>
            <person name="Yang A.I."/>
            <person name="Shin N.-R."/>
        </authorList>
    </citation>
    <scope>NUCLEOTIDE SEQUENCE</scope>
    <source>
        <strain evidence="3">A2M4</strain>
    </source>
</reference>
<dbReference type="CDD" id="cd08876">
    <property type="entry name" value="START_1"/>
    <property type="match status" value="1"/>
</dbReference>
<dbReference type="InterPro" id="IPR023393">
    <property type="entry name" value="START-like_dom_sf"/>
</dbReference>
<dbReference type="PANTHER" id="PTHR19308:SF14">
    <property type="entry name" value="START DOMAIN-CONTAINING PROTEIN"/>
    <property type="match status" value="1"/>
</dbReference>
<feature type="chain" id="PRO_5047194485" evidence="1">
    <location>
        <begin position="25"/>
        <end position="244"/>
    </location>
</feature>
<keyword evidence="1" id="KW-0732">Signal</keyword>
<organism evidence="3 4">
    <name type="scientific">Alkalimarinus alittae</name>
    <dbReference type="NCBI Taxonomy" id="2961619"/>
    <lineage>
        <taxon>Bacteria</taxon>
        <taxon>Pseudomonadati</taxon>
        <taxon>Pseudomonadota</taxon>
        <taxon>Gammaproteobacteria</taxon>
        <taxon>Alteromonadales</taxon>
        <taxon>Alteromonadaceae</taxon>
        <taxon>Alkalimarinus</taxon>
    </lineage>
</organism>
<feature type="signal peptide" evidence="1">
    <location>
        <begin position="1"/>
        <end position="24"/>
    </location>
</feature>
<sequence length="244" mass="27287">MTRSFLSAISIILALTTTIASSFAISSEVPMDAPDWEEQTTEGSITIYTRPHPNSNFKAFKAVTIIDAPINNLMAVMANPKSCMEWVLGCTVASAFDEKSFNDRYAYSVNDMPWPFKDRDYVLHIKTSNDPKSGIIYMHMNATDHKKAISDEYERVHVAQTIYSFEPLEDNKTKMTWLQHTEPGGMLPGWLVNALIVDIPVQSLQALERAAQSPKYQDANILFDSQGMIIGVDSTLSRQQTATP</sequence>
<dbReference type="Proteomes" id="UP001163739">
    <property type="component" value="Chromosome"/>
</dbReference>
<dbReference type="PANTHER" id="PTHR19308">
    <property type="entry name" value="PHOSPHATIDYLCHOLINE TRANSFER PROTEIN"/>
    <property type="match status" value="1"/>
</dbReference>
<name>A0ABY6N4N0_9ALTE</name>
<evidence type="ECO:0000313" key="3">
    <source>
        <dbReference type="EMBL" id="UZE96969.1"/>
    </source>
</evidence>
<proteinExistence type="predicted"/>
<dbReference type="PROSITE" id="PS50848">
    <property type="entry name" value="START"/>
    <property type="match status" value="1"/>
</dbReference>
<evidence type="ECO:0000256" key="1">
    <source>
        <dbReference type="SAM" id="SignalP"/>
    </source>
</evidence>
<dbReference type="PIRSF" id="PIRSF039033">
    <property type="entry name" value="START_dom"/>
    <property type="match status" value="1"/>
</dbReference>
<protein>
    <submittedName>
        <fullName evidence="3">START domain-containing protein</fullName>
    </submittedName>
</protein>
<dbReference type="SMART" id="SM00234">
    <property type="entry name" value="START"/>
    <property type="match status" value="1"/>
</dbReference>
<feature type="domain" description="START" evidence="2">
    <location>
        <begin position="32"/>
        <end position="216"/>
    </location>
</feature>
<dbReference type="InterPro" id="IPR051213">
    <property type="entry name" value="START_lipid_transfer"/>
</dbReference>
<keyword evidence="4" id="KW-1185">Reference proteome</keyword>
<dbReference type="Gene3D" id="3.30.530.20">
    <property type="match status" value="1"/>
</dbReference>
<dbReference type="InterPro" id="IPR002913">
    <property type="entry name" value="START_lipid-bd_dom"/>
</dbReference>
<dbReference type="InterPro" id="IPR028347">
    <property type="entry name" value="START_dom_prot"/>
</dbReference>
<evidence type="ECO:0000313" key="4">
    <source>
        <dbReference type="Proteomes" id="UP001163739"/>
    </source>
</evidence>
<dbReference type="RefSeq" id="WP_265048450.1">
    <property type="nucleotide sequence ID" value="NZ_CP100390.1"/>
</dbReference>
<evidence type="ECO:0000259" key="2">
    <source>
        <dbReference type="PROSITE" id="PS50848"/>
    </source>
</evidence>
<gene>
    <name evidence="3" type="ORF">NKI27_04245</name>
</gene>